<keyword evidence="4 5" id="KW-0520">NAD</keyword>
<dbReference type="InterPro" id="IPR026590">
    <property type="entry name" value="Ssirtuin_cat_dom"/>
</dbReference>
<feature type="active site" description="Proton acceptor" evidence="5 6">
    <location>
        <position position="157"/>
    </location>
</feature>
<feature type="binding site" evidence="5 6">
    <location>
        <position position="219"/>
    </location>
    <ligand>
        <name>Zn(2+)</name>
        <dbReference type="ChEBI" id="CHEBI:29105"/>
    </ligand>
</feature>
<dbReference type="InterPro" id="IPR026587">
    <property type="entry name" value="Sirtuin_class_II"/>
</dbReference>
<dbReference type="OMA" id="RRHYWAR"/>
<feature type="binding site" evidence="5 6">
    <location>
        <position position="216"/>
    </location>
    <ligand>
        <name>Zn(2+)</name>
        <dbReference type="ChEBI" id="CHEBI:29105"/>
    </ligand>
</feature>
<keyword evidence="5" id="KW-0496">Mitochondrion</keyword>
<feature type="binding site" evidence="5">
    <location>
        <begin position="58"/>
        <end position="78"/>
    </location>
    <ligand>
        <name>NAD(+)</name>
        <dbReference type="ChEBI" id="CHEBI:57540"/>
    </ligand>
</feature>
<dbReference type="Gene3D" id="3.40.50.1220">
    <property type="entry name" value="TPP-binding domain"/>
    <property type="match status" value="1"/>
</dbReference>
<keyword evidence="3 5" id="KW-0862">Zinc</keyword>
<feature type="binding site" evidence="5">
    <location>
        <position position="300"/>
    </location>
    <ligand>
        <name>NAD(+)</name>
        <dbReference type="ChEBI" id="CHEBI:57540"/>
    </ligand>
</feature>
<reference evidence="9" key="2">
    <citation type="submission" date="2025-08" db="UniProtKB">
        <authorList>
            <consortium name="Ensembl"/>
        </authorList>
    </citation>
    <scope>IDENTIFICATION</scope>
</reference>
<comment type="function">
    <text evidence="5">NAD-dependent protein deacylase. Catalyzes the NAD-dependent hydrolysis of acyl groups from lysine residues.</text>
</comment>
<dbReference type="Ensembl" id="ENSGACT00000001948.2">
    <property type="protein sequence ID" value="ENSGACP00000001945.1"/>
    <property type="gene ID" value="ENSGACG00000001497.2"/>
</dbReference>
<dbReference type="InterPro" id="IPR050134">
    <property type="entry name" value="NAD-dep_sirtuin_deacylases"/>
</dbReference>
<comment type="cofactor">
    <cofactor evidence="5">
        <name>Zn(2+)</name>
        <dbReference type="ChEBI" id="CHEBI:29105"/>
    </cofactor>
    <text evidence="5">Binds 1 zinc ion per subunit.</text>
</comment>
<evidence type="ECO:0000256" key="7">
    <source>
        <dbReference type="SAM" id="MobiDB-lite"/>
    </source>
</evidence>
<evidence type="ECO:0000256" key="6">
    <source>
        <dbReference type="PROSITE-ProRule" id="PRU00236"/>
    </source>
</evidence>
<feature type="binding site" evidence="5 6">
    <location>
        <position position="165"/>
    </location>
    <ligand>
        <name>Zn(2+)</name>
        <dbReference type="ChEBI" id="CHEBI:29105"/>
    </ligand>
</feature>
<keyword evidence="2 5" id="KW-0479">Metal-binding</keyword>
<dbReference type="eggNOG" id="KOG2683">
    <property type="taxonomic scope" value="Eukaryota"/>
</dbReference>
<evidence type="ECO:0000256" key="5">
    <source>
        <dbReference type="HAMAP-Rule" id="MF_03161"/>
    </source>
</evidence>
<accession>G3N9F5</accession>
<reference evidence="9 10" key="1">
    <citation type="journal article" date="2021" name="G3 (Bethesda)">
        <title>Improved contiguity of the threespine stickleback genome using long-read sequencing.</title>
        <authorList>
            <person name="Nath S."/>
            <person name="Shaw D.E."/>
            <person name="White M.A."/>
        </authorList>
    </citation>
    <scope>NUCLEOTIDE SEQUENCE [LARGE SCALE GENOMIC DNA]</scope>
    <source>
        <strain evidence="9 10">Lake Benthic</strain>
    </source>
</reference>
<feature type="domain" description="Deacetylase sirtuin-type" evidence="8">
    <location>
        <begin position="33"/>
        <end position="310"/>
    </location>
</feature>
<keyword evidence="1 5" id="KW-0808">Transferase</keyword>
<dbReference type="GO" id="GO:0017136">
    <property type="term" value="F:histone deacetylase activity, NAD-dependent"/>
    <property type="evidence" value="ECO:0007669"/>
    <property type="project" value="TreeGrafter"/>
</dbReference>
<dbReference type="NCBIfam" id="NF003738">
    <property type="entry name" value="PRK05333.1"/>
    <property type="match status" value="1"/>
</dbReference>
<dbReference type="PANTHER" id="PTHR11085">
    <property type="entry name" value="NAD-DEPENDENT PROTEIN DEACYLASE SIRTUIN-5, MITOCHONDRIAL-RELATED"/>
    <property type="match status" value="1"/>
</dbReference>
<keyword evidence="10" id="KW-1185">Reference proteome</keyword>
<dbReference type="Pfam" id="PF02146">
    <property type="entry name" value="SIR2"/>
    <property type="match status" value="1"/>
</dbReference>
<evidence type="ECO:0000256" key="1">
    <source>
        <dbReference type="ARBA" id="ARBA00022679"/>
    </source>
</evidence>
<dbReference type="Gene3D" id="3.30.1600.10">
    <property type="entry name" value="SIR2/SIRT2 'Small Domain"/>
    <property type="match status" value="1"/>
</dbReference>
<reference evidence="9" key="3">
    <citation type="submission" date="2025-09" db="UniProtKB">
        <authorList>
            <consortium name="Ensembl"/>
        </authorList>
    </citation>
    <scope>IDENTIFICATION</scope>
</reference>
<feature type="binding site" evidence="5">
    <location>
        <begin position="256"/>
        <end position="258"/>
    </location>
    <ligand>
        <name>NAD(+)</name>
        <dbReference type="ChEBI" id="CHEBI:57540"/>
    </ligand>
</feature>
<comment type="catalytic activity">
    <reaction evidence="5">
        <text>N(6)-acetyl-L-lysyl-[protein] + NAD(+) + H2O = 2''-O-acetyl-ADP-D-ribose + nicotinamide + L-lysyl-[protein]</text>
        <dbReference type="Rhea" id="RHEA:43636"/>
        <dbReference type="Rhea" id="RHEA-COMP:9752"/>
        <dbReference type="Rhea" id="RHEA-COMP:10731"/>
        <dbReference type="ChEBI" id="CHEBI:15377"/>
        <dbReference type="ChEBI" id="CHEBI:17154"/>
        <dbReference type="ChEBI" id="CHEBI:29969"/>
        <dbReference type="ChEBI" id="CHEBI:57540"/>
        <dbReference type="ChEBI" id="CHEBI:61930"/>
        <dbReference type="ChEBI" id="CHEBI:83767"/>
        <dbReference type="EC" id="2.3.1.286"/>
    </reaction>
</comment>
<feature type="binding site" evidence="5">
    <location>
        <begin position="139"/>
        <end position="142"/>
    </location>
    <ligand>
        <name>NAD(+)</name>
        <dbReference type="ChEBI" id="CHEBI:57540"/>
    </ligand>
</feature>
<dbReference type="FunCoup" id="G3N9F5">
    <property type="interactions" value="719"/>
</dbReference>
<proteinExistence type="inferred from homology"/>
<feature type="binding site" evidence="5">
    <location>
        <begin position="282"/>
        <end position="284"/>
    </location>
    <ligand>
        <name>NAD(+)</name>
        <dbReference type="ChEBI" id="CHEBI:57540"/>
    </ligand>
</feature>
<dbReference type="CDD" id="cd01409">
    <property type="entry name" value="SIRT4"/>
    <property type="match status" value="1"/>
</dbReference>
<dbReference type="Bgee" id="ENSGACG00000001497">
    <property type="expression patterns" value="Expressed in muscle tissue and 7 other cell types or tissues"/>
</dbReference>
<dbReference type="HAMAP" id="MF_01967">
    <property type="entry name" value="Sirtuin_ClassII"/>
    <property type="match status" value="1"/>
</dbReference>
<dbReference type="Proteomes" id="UP000007635">
    <property type="component" value="Chromosome XVII"/>
</dbReference>
<dbReference type="InterPro" id="IPR003000">
    <property type="entry name" value="Sirtuin"/>
</dbReference>
<name>G3N9F5_GASAC</name>
<dbReference type="GeneTree" id="ENSGT00940000158891"/>
<evidence type="ECO:0000313" key="10">
    <source>
        <dbReference type="Proteomes" id="UP000007635"/>
    </source>
</evidence>
<organism evidence="9 10">
    <name type="scientific">Gasterosteus aculeatus aculeatus</name>
    <name type="common">three-spined stickleback</name>
    <dbReference type="NCBI Taxonomy" id="481459"/>
    <lineage>
        <taxon>Eukaryota</taxon>
        <taxon>Metazoa</taxon>
        <taxon>Chordata</taxon>
        <taxon>Craniata</taxon>
        <taxon>Vertebrata</taxon>
        <taxon>Euteleostomi</taxon>
        <taxon>Actinopterygii</taxon>
        <taxon>Neopterygii</taxon>
        <taxon>Teleostei</taxon>
        <taxon>Neoteleostei</taxon>
        <taxon>Acanthomorphata</taxon>
        <taxon>Eupercaria</taxon>
        <taxon>Perciformes</taxon>
        <taxon>Cottioidei</taxon>
        <taxon>Gasterosteales</taxon>
        <taxon>Gasterosteidae</taxon>
        <taxon>Gasterosteus</taxon>
    </lineage>
</organism>
<dbReference type="GeneID" id="120835005"/>
<evidence type="ECO:0000313" key="9">
    <source>
        <dbReference type="Ensembl" id="ENSGACP00000001945.1"/>
    </source>
</evidence>
<dbReference type="PROSITE" id="PS50305">
    <property type="entry name" value="SIRTUIN"/>
    <property type="match status" value="1"/>
</dbReference>
<dbReference type="GO" id="GO:0070403">
    <property type="term" value="F:NAD+ binding"/>
    <property type="evidence" value="ECO:0007669"/>
    <property type="project" value="UniProtKB-UniRule"/>
</dbReference>
<dbReference type="InterPro" id="IPR029035">
    <property type="entry name" value="DHS-like_NAD/FAD-binding_dom"/>
</dbReference>
<dbReference type="RefSeq" id="XP_040059392.1">
    <property type="nucleotide sequence ID" value="XM_040203458.1"/>
</dbReference>
<evidence type="ECO:0000256" key="3">
    <source>
        <dbReference type="ARBA" id="ARBA00022833"/>
    </source>
</evidence>
<dbReference type="SUPFAM" id="SSF52467">
    <property type="entry name" value="DHS-like NAD/FAD-binding domain"/>
    <property type="match status" value="1"/>
</dbReference>
<feature type="region of interest" description="Disordered" evidence="7">
    <location>
        <begin position="1"/>
        <end position="20"/>
    </location>
</feature>
<dbReference type="GO" id="GO:0008270">
    <property type="term" value="F:zinc ion binding"/>
    <property type="evidence" value="ECO:0007669"/>
    <property type="project" value="UniProtKB-UniRule"/>
</dbReference>
<feature type="binding site" evidence="5 6">
    <location>
        <position position="168"/>
    </location>
    <ligand>
        <name>Zn(2+)</name>
        <dbReference type="ChEBI" id="CHEBI:29105"/>
    </ligand>
</feature>
<dbReference type="EC" id="2.3.1.-" evidence="5"/>
<comment type="similarity">
    <text evidence="5">Belongs to the sirtuin family. Class II subfamily.</text>
</comment>
<dbReference type="STRING" id="69293.ENSGACP00000001945"/>
<evidence type="ECO:0000259" key="8">
    <source>
        <dbReference type="PROSITE" id="PS50305"/>
    </source>
</evidence>
<dbReference type="InParanoid" id="G3N9F5"/>
<sequence length="310" mass="34338">MRLPRRLLTPPPAAVRRASSGSAGAVSFVPACSTTDRRSVERLQDFVSRASRLFVISGAGLSTESGIPDYRSEGVGLYARTDRRPMQHAEFVRSAKSRQRYWARNFVGWPQFSSRQPNSAHEALRKWEQRGKLHWLVTQNVDALHSKTGHERLTELHGCAHRVLCLGCGDISPRTELQTRFVALNPDWRAQTGEVAPDGDVFIEDELVLNFRVPSCENCGGVLKPEVTFFGDTVNKGTVQFVHDRLGESDAVLVVGSSLQVYSGYRFLLAAGDRKMPVAIVNIGSTRADHLAELKVIGRCAEVLSVMRPL</sequence>
<protein>
    <recommendedName>
        <fullName evidence="5">NAD-dependent protein deacylase</fullName>
        <ecNumber evidence="5">2.3.1.-</ecNumber>
    </recommendedName>
    <alternativeName>
        <fullName evidence="5">Regulatory protein SIR2 homolog</fullName>
    </alternativeName>
</protein>
<dbReference type="AlphaFoldDB" id="G3N9F5"/>
<evidence type="ECO:0000256" key="2">
    <source>
        <dbReference type="ARBA" id="ARBA00022723"/>
    </source>
</evidence>
<dbReference type="GO" id="GO:0005759">
    <property type="term" value="C:mitochondrial matrix"/>
    <property type="evidence" value="ECO:0007669"/>
    <property type="project" value="UniProtKB-SubCell"/>
</dbReference>
<dbReference type="InterPro" id="IPR026591">
    <property type="entry name" value="Sirtuin_cat_small_dom_sf"/>
</dbReference>
<comment type="subcellular location">
    <subcellularLocation>
        <location evidence="5">Mitochondrion matrix</location>
    </subcellularLocation>
</comment>
<dbReference type="PANTHER" id="PTHR11085:SF10">
    <property type="entry name" value="NAD-DEPENDENT PROTEIN DEACYLASE SIRTUIN-5, MITOCHONDRIAL-RELATED"/>
    <property type="match status" value="1"/>
</dbReference>
<evidence type="ECO:0000256" key="4">
    <source>
        <dbReference type="ARBA" id="ARBA00023027"/>
    </source>
</evidence>